<reference evidence="2" key="2">
    <citation type="journal article" date="2021" name="Genome Biol. Evol.">
        <title>Developing a high-quality reference genome for a parasitic bivalve with doubly uniparental inheritance (Bivalvia: Unionida).</title>
        <authorList>
            <person name="Smith C.H."/>
        </authorList>
    </citation>
    <scope>NUCLEOTIDE SEQUENCE</scope>
    <source>
        <strain evidence="2">CHS0354</strain>
        <tissue evidence="2">Mantle</tissue>
    </source>
</reference>
<dbReference type="AlphaFoldDB" id="A0AAE0VK81"/>
<feature type="signal peptide" evidence="1">
    <location>
        <begin position="1"/>
        <end position="21"/>
    </location>
</feature>
<dbReference type="Proteomes" id="UP001195483">
    <property type="component" value="Unassembled WGS sequence"/>
</dbReference>
<keyword evidence="1" id="KW-0732">Signal</keyword>
<reference evidence="2" key="1">
    <citation type="journal article" date="2021" name="Genome Biol. Evol.">
        <title>A High-Quality Reference Genome for a Parasitic Bivalve with Doubly Uniparental Inheritance (Bivalvia: Unionida).</title>
        <authorList>
            <person name="Smith C.H."/>
        </authorList>
    </citation>
    <scope>NUCLEOTIDE SEQUENCE</scope>
    <source>
        <strain evidence="2">CHS0354</strain>
    </source>
</reference>
<accession>A0AAE0VK81</accession>
<name>A0AAE0VK81_9BIVA</name>
<organism evidence="2 3">
    <name type="scientific">Potamilus streckersoni</name>
    <dbReference type="NCBI Taxonomy" id="2493646"/>
    <lineage>
        <taxon>Eukaryota</taxon>
        <taxon>Metazoa</taxon>
        <taxon>Spiralia</taxon>
        <taxon>Lophotrochozoa</taxon>
        <taxon>Mollusca</taxon>
        <taxon>Bivalvia</taxon>
        <taxon>Autobranchia</taxon>
        <taxon>Heteroconchia</taxon>
        <taxon>Palaeoheterodonta</taxon>
        <taxon>Unionida</taxon>
        <taxon>Unionoidea</taxon>
        <taxon>Unionidae</taxon>
        <taxon>Ambleminae</taxon>
        <taxon>Lampsilini</taxon>
        <taxon>Potamilus</taxon>
    </lineage>
</organism>
<reference evidence="2" key="3">
    <citation type="submission" date="2023-05" db="EMBL/GenBank/DDBJ databases">
        <authorList>
            <person name="Smith C.H."/>
        </authorList>
    </citation>
    <scope>NUCLEOTIDE SEQUENCE</scope>
    <source>
        <strain evidence="2">CHS0354</strain>
        <tissue evidence="2">Mantle</tissue>
    </source>
</reference>
<proteinExistence type="predicted"/>
<sequence length="157" mass="17629">MGAYNTLIVLIIVLCTTSTESTGTCPTGDCVIYDISTEANCTEVSFEKPTYDCRWSASLDLNADQVILGGRIVAFRIEAFNGGWTDWFVPGINDIDGKYNVYADLFQSCPIKPKMMGMKRKWAYFYDHNHITLRLTSLLYCTFDSSTSSDVLVIQNE</sequence>
<evidence type="ECO:0000256" key="1">
    <source>
        <dbReference type="SAM" id="SignalP"/>
    </source>
</evidence>
<evidence type="ECO:0000313" key="2">
    <source>
        <dbReference type="EMBL" id="KAK3579780.1"/>
    </source>
</evidence>
<dbReference type="EMBL" id="JAEAOA010001128">
    <property type="protein sequence ID" value="KAK3579780.1"/>
    <property type="molecule type" value="Genomic_DNA"/>
</dbReference>
<evidence type="ECO:0000313" key="3">
    <source>
        <dbReference type="Proteomes" id="UP001195483"/>
    </source>
</evidence>
<keyword evidence="3" id="KW-1185">Reference proteome</keyword>
<protein>
    <submittedName>
        <fullName evidence="2">Uncharacterized protein</fullName>
    </submittedName>
</protein>
<comment type="caution">
    <text evidence="2">The sequence shown here is derived from an EMBL/GenBank/DDBJ whole genome shotgun (WGS) entry which is preliminary data.</text>
</comment>
<feature type="chain" id="PRO_5042276738" evidence="1">
    <location>
        <begin position="22"/>
        <end position="157"/>
    </location>
</feature>
<gene>
    <name evidence="2" type="ORF">CHS0354_018216</name>
</gene>